<dbReference type="Pfam" id="PF00082">
    <property type="entry name" value="Peptidase_S8"/>
    <property type="match status" value="1"/>
</dbReference>
<evidence type="ECO:0000259" key="8">
    <source>
        <dbReference type="PROSITE" id="PS51208"/>
    </source>
</evidence>
<dbReference type="PANTHER" id="PTHR43806:SF11">
    <property type="entry name" value="CEREVISIN-RELATED"/>
    <property type="match status" value="1"/>
</dbReference>
<dbReference type="Pfam" id="PF12951">
    <property type="entry name" value="PATR"/>
    <property type="match status" value="1"/>
</dbReference>
<dbReference type="InterPro" id="IPR023827">
    <property type="entry name" value="Peptidase_S8_Asp-AS"/>
</dbReference>
<dbReference type="InterPro" id="IPR013425">
    <property type="entry name" value="Autotrns_rpt"/>
</dbReference>
<dbReference type="PROSITE" id="PS51892">
    <property type="entry name" value="SUBTILASE"/>
    <property type="match status" value="1"/>
</dbReference>
<dbReference type="PROSITE" id="PS00136">
    <property type="entry name" value="SUBTILASE_ASP"/>
    <property type="match status" value="1"/>
</dbReference>
<evidence type="ECO:0000256" key="2">
    <source>
        <dbReference type="ARBA" id="ARBA00022670"/>
    </source>
</evidence>
<dbReference type="PRINTS" id="PR00723">
    <property type="entry name" value="SUBTILISIN"/>
</dbReference>
<evidence type="ECO:0000313" key="9">
    <source>
        <dbReference type="EMBL" id="OZI72364.1"/>
    </source>
</evidence>
<organism evidence="9 10">
    <name type="scientific">Bordetella genomosp. 12</name>
    <dbReference type="NCBI Taxonomy" id="463035"/>
    <lineage>
        <taxon>Bacteria</taxon>
        <taxon>Pseudomonadati</taxon>
        <taxon>Pseudomonadota</taxon>
        <taxon>Betaproteobacteria</taxon>
        <taxon>Burkholderiales</taxon>
        <taxon>Alcaligenaceae</taxon>
        <taxon>Bordetella</taxon>
    </lineage>
</organism>
<evidence type="ECO:0000256" key="7">
    <source>
        <dbReference type="SAM" id="MobiDB-lite"/>
    </source>
</evidence>
<dbReference type="PANTHER" id="PTHR43806">
    <property type="entry name" value="PEPTIDASE S8"/>
    <property type="match status" value="1"/>
</dbReference>
<keyword evidence="2 6" id="KW-0645">Protease</keyword>
<evidence type="ECO:0000256" key="3">
    <source>
        <dbReference type="ARBA" id="ARBA00022729"/>
    </source>
</evidence>
<dbReference type="Proteomes" id="UP000216429">
    <property type="component" value="Unassembled WGS sequence"/>
</dbReference>
<dbReference type="InterPro" id="IPR050131">
    <property type="entry name" value="Peptidase_S8_subtilisin-like"/>
</dbReference>
<dbReference type="EMBL" id="NEVU01000003">
    <property type="protein sequence ID" value="OZI72364.1"/>
    <property type="molecule type" value="Genomic_DNA"/>
</dbReference>
<evidence type="ECO:0000256" key="6">
    <source>
        <dbReference type="PROSITE-ProRule" id="PRU01240"/>
    </source>
</evidence>
<dbReference type="SMART" id="SM00869">
    <property type="entry name" value="Autotransporter"/>
    <property type="match status" value="1"/>
</dbReference>
<dbReference type="CDD" id="cd04848">
    <property type="entry name" value="Peptidases_S8_Autotransporter_serine_protease_like"/>
    <property type="match status" value="1"/>
</dbReference>
<evidence type="ECO:0000256" key="4">
    <source>
        <dbReference type="ARBA" id="ARBA00022801"/>
    </source>
</evidence>
<keyword evidence="3" id="KW-0732">Signal</keyword>
<dbReference type="AlphaFoldDB" id="A0A261VDZ8"/>
<dbReference type="InterPro" id="IPR023828">
    <property type="entry name" value="Peptidase_S8_Ser-AS"/>
</dbReference>
<dbReference type="GO" id="GO:0006508">
    <property type="term" value="P:proteolysis"/>
    <property type="evidence" value="ECO:0007669"/>
    <property type="project" value="UniProtKB-KW"/>
</dbReference>
<evidence type="ECO:0000256" key="1">
    <source>
        <dbReference type="ARBA" id="ARBA00011073"/>
    </source>
</evidence>
<protein>
    <submittedName>
        <fullName evidence="9">Peptidase S8</fullName>
    </submittedName>
</protein>
<evidence type="ECO:0000313" key="10">
    <source>
        <dbReference type="Proteomes" id="UP000216429"/>
    </source>
</evidence>
<dbReference type="SUPFAM" id="SSF52743">
    <property type="entry name" value="Subtilisin-like"/>
    <property type="match status" value="1"/>
</dbReference>
<dbReference type="InterPro" id="IPR034061">
    <property type="entry name" value="Peptidases_S8_Autotransporter"/>
</dbReference>
<feature type="active site" description="Charge relay system" evidence="6">
    <location>
        <position position="67"/>
    </location>
</feature>
<name>A0A261VDZ8_9BORD</name>
<dbReference type="PROSITE" id="PS51208">
    <property type="entry name" value="AUTOTRANSPORTER"/>
    <property type="match status" value="1"/>
</dbReference>
<dbReference type="InterPro" id="IPR015500">
    <property type="entry name" value="Peptidase_S8_subtilisin-rel"/>
</dbReference>
<evidence type="ECO:0000256" key="5">
    <source>
        <dbReference type="ARBA" id="ARBA00022825"/>
    </source>
</evidence>
<proteinExistence type="inferred from homology"/>
<reference evidence="10" key="1">
    <citation type="submission" date="2017-05" db="EMBL/GenBank/DDBJ databases">
        <title>Complete and WGS of Bordetella genogroups.</title>
        <authorList>
            <person name="Spilker T."/>
            <person name="Lipuma J."/>
        </authorList>
    </citation>
    <scope>NUCLEOTIDE SEQUENCE [LARGE SCALE GENOMIC DNA]</scope>
    <source>
        <strain evidence="10">AU6712</strain>
    </source>
</reference>
<accession>A0A261VDZ8</accession>
<keyword evidence="10" id="KW-1185">Reference proteome</keyword>
<comment type="caution">
    <text evidence="9">The sequence shown here is derived from an EMBL/GenBank/DDBJ whole genome shotgun (WGS) entry which is preliminary data.</text>
</comment>
<dbReference type="InterPro" id="IPR005546">
    <property type="entry name" value="Autotransporte_beta"/>
</dbReference>
<dbReference type="PROSITE" id="PS00138">
    <property type="entry name" value="SUBTILASE_SER"/>
    <property type="match status" value="1"/>
</dbReference>
<dbReference type="SUPFAM" id="SSF103515">
    <property type="entry name" value="Autotransporter"/>
    <property type="match status" value="1"/>
</dbReference>
<dbReference type="InterPro" id="IPR000209">
    <property type="entry name" value="Peptidase_S8/S53_dom"/>
</dbReference>
<feature type="domain" description="Autotransporter" evidence="8">
    <location>
        <begin position="638"/>
        <end position="919"/>
    </location>
</feature>
<dbReference type="NCBIfam" id="TIGR02601">
    <property type="entry name" value="autotrns_rpt"/>
    <property type="match status" value="1"/>
</dbReference>
<feature type="active site" description="Charge relay system" evidence="6">
    <location>
        <position position="104"/>
    </location>
</feature>
<dbReference type="Gene3D" id="3.40.50.200">
    <property type="entry name" value="Peptidase S8/S53 domain"/>
    <property type="match status" value="1"/>
</dbReference>
<dbReference type="InterPro" id="IPR036852">
    <property type="entry name" value="Peptidase_S8/S53_dom_sf"/>
</dbReference>
<keyword evidence="4 6" id="KW-0378">Hydrolase</keyword>
<comment type="similarity">
    <text evidence="1 6">Belongs to the peptidase S8 family.</text>
</comment>
<dbReference type="Pfam" id="PF03797">
    <property type="entry name" value="Autotransporter"/>
    <property type="match status" value="1"/>
</dbReference>
<dbReference type="Gene3D" id="2.40.128.130">
    <property type="entry name" value="Autotransporter beta-domain"/>
    <property type="match status" value="1"/>
</dbReference>
<keyword evidence="5 6" id="KW-0720">Serine protease</keyword>
<feature type="region of interest" description="Disordered" evidence="7">
    <location>
        <begin position="82"/>
        <end position="104"/>
    </location>
</feature>
<sequence length="919" mass="97499">MPEVAQDALPAVPVPRADYRKAAPSQYAATSGSFFNSDHDQVLNTINLKPAHDAGLRGSRVKVAVVDTGVSLDHALLNVDTRHGGDYSANGTRSAADRSKQGEHGSSVALVLAGRPSASYRGGVAPDADLYSANIATAANKVSDSGAFHAWDDLLKQGVKIFNNSFTTDGTEGERRVQEDRREYEAAADKSTTQIGKLNGLVQRGALLVFAAGNGSATSGRGYQEVGSTGRAPLVEPALQKGLIVVTAVDKWGDLERWSNRCGQAKRWCLAASSKAYLPGIKTHDANLLRVQEGTSLAAPQVTGAAVLVQQRFPWMDNDNLRTTLLTTAQDKGRPGVDDQYGWGVLDVGRAIEGPAKFAFGDFVARVHGQSVFGNDISGAGGLTLDGTGVLTLAGRNTYGGATHIQQGTLDVLGSITSPVTVHPQGTLVGRGNVGAVDNQGTVAIKDAGLTVNGDYSQRAQGRLVADIGSLLHVTGNASLAGQLHVQSIRPDYVVADGSVHTVLQAASVEGRFDRLTRSPGLLLQAQLDYQPQRVGLAVRRASPVQAVAARLSTGAERASVQAAAHQLDAAMQVLDALPAAQRQTSATAASIARLQYVQHGRALRDSLYSLSGATYANAAALSTLAQHHWLDALQSGVAQARADGYALADVRHGNGRWRPPGLDGRQRGNGLLLGAAQARTPDVKLGAALAYDRGQWQESSAAGRSDRADSVAVAALLGAQRSWDSGWFVHTGLSYARYRHRVARQLVVGDTFQPAEGLARGQIWQAELGAGKPWQAMPATRLTPSAGMTLSHLRQRGFTEASPSGLGLHAASLHRSVPTLWTRLDGHHTLADTLTLQWRLALQHDTRARRYAPRAGFAGLGSVHGESGHWPLPRTRLSWRLGAHARLADGLSMSLRYTGQAAAHWRDHQLGVALDYRY</sequence>
<dbReference type="GO" id="GO:0004252">
    <property type="term" value="F:serine-type endopeptidase activity"/>
    <property type="evidence" value="ECO:0007669"/>
    <property type="project" value="UniProtKB-UniRule"/>
</dbReference>
<feature type="active site" description="Charge relay system" evidence="6">
    <location>
        <position position="296"/>
    </location>
</feature>
<dbReference type="InterPro" id="IPR036709">
    <property type="entry name" value="Autotransporte_beta_dom_sf"/>
</dbReference>
<gene>
    <name evidence="9" type="ORF">CAL22_19340</name>
</gene>